<dbReference type="Gene3D" id="2.50.20.10">
    <property type="entry name" value="Lipoprotein localisation LolA/LolB/LppX"/>
    <property type="match status" value="1"/>
</dbReference>
<name>A0A7W9SRG4_ARMRO</name>
<evidence type="ECO:0000313" key="2">
    <source>
        <dbReference type="Proteomes" id="UP000520814"/>
    </source>
</evidence>
<accession>A0A7W9SRG4</accession>
<comment type="caution">
    <text evidence="1">The sequence shown here is derived from an EMBL/GenBank/DDBJ whole genome shotgun (WGS) entry which is preliminary data.</text>
</comment>
<gene>
    <name evidence="1" type="ORF">HNQ39_002694</name>
</gene>
<dbReference type="AlphaFoldDB" id="A0A7W9SRG4"/>
<dbReference type="RefSeq" id="WP_184196711.1">
    <property type="nucleotide sequence ID" value="NZ_JACHGW010000002.1"/>
</dbReference>
<organism evidence="1 2">
    <name type="scientific">Armatimonas rosea</name>
    <dbReference type="NCBI Taxonomy" id="685828"/>
    <lineage>
        <taxon>Bacteria</taxon>
        <taxon>Bacillati</taxon>
        <taxon>Armatimonadota</taxon>
        <taxon>Armatimonadia</taxon>
        <taxon>Armatimonadales</taxon>
        <taxon>Armatimonadaceae</taxon>
        <taxon>Armatimonas</taxon>
    </lineage>
</organism>
<protein>
    <submittedName>
        <fullName evidence="1">Uncharacterized protein</fullName>
    </submittedName>
</protein>
<evidence type="ECO:0000313" key="1">
    <source>
        <dbReference type="EMBL" id="MBB6050903.1"/>
    </source>
</evidence>
<proteinExistence type="predicted"/>
<dbReference type="EMBL" id="JACHGW010000002">
    <property type="protein sequence ID" value="MBB6050903.1"/>
    <property type="molecule type" value="Genomic_DNA"/>
</dbReference>
<dbReference type="Proteomes" id="UP000520814">
    <property type="component" value="Unassembled WGS sequence"/>
</dbReference>
<keyword evidence="2" id="KW-1185">Reference proteome</keyword>
<sequence>MSPVGKRRARAWGCGVSLTLFLVAIGLLAREVVLRAATTPPRQKSHALPRTKPQGVSEWNPEAVELLETMAHQRQQARSVDMTLAYSSYVGGKRRDSAEMRLVYARPNRMRWEYKSKSSYQLQLSDGWMTWFLSGHEYDQWLSFPDGRGLNHFPLAGFFPTKPLENEDLCEVDQLHKALKKHSLLSLTAQSCPEGTRVCANEYDVFYRYYYFDSQKQLRGIRKNTLAWMDTYVDDLGFFHLAHWELGSEFWEIRVCQWDMPLQQNVFIIQLPNDAKPSPETARYQAVFTGMLALRHAVLPE</sequence>
<reference evidence="1 2" key="1">
    <citation type="submission" date="2020-08" db="EMBL/GenBank/DDBJ databases">
        <title>Genomic Encyclopedia of Type Strains, Phase IV (KMG-IV): sequencing the most valuable type-strain genomes for metagenomic binning, comparative biology and taxonomic classification.</title>
        <authorList>
            <person name="Goeker M."/>
        </authorList>
    </citation>
    <scope>NUCLEOTIDE SEQUENCE [LARGE SCALE GENOMIC DNA]</scope>
    <source>
        <strain evidence="1 2">DSM 23562</strain>
    </source>
</reference>